<name>A0ABT1EW41_9PROT</name>
<proteinExistence type="predicted"/>
<sequence length="106" mass="10672">MGSSFSTGGTNSSIQTYPTASNLSGATYTLTNASGGQLLFTLPGGGYINNIYGNLVNNGIISDIPSSPGTGSTFNIGSLGGNNTFKNTGTLTFKSPFGNSRMSVSA</sequence>
<organism evidence="1 2">
    <name type="scientific">Acetobacter cerevisiae</name>
    <dbReference type="NCBI Taxonomy" id="178900"/>
    <lineage>
        <taxon>Bacteria</taxon>
        <taxon>Pseudomonadati</taxon>
        <taxon>Pseudomonadota</taxon>
        <taxon>Alphaproteobacteria</taxon>
        <taxon>Acetobacterales</taxon>
        <taxon>Acetobacteraceae</taxon>
        <taxon>Acetobacter</taxon>
    </lineage>
</organism>
<evidence type="ECO:0000313" key="1">
    <source>
        <dbReference type="EMBL" id="MCP1246145.1"/>
    </source>
</evidence>
<keyword evidence="2" id="KW-1185">Reference proteome</keyword>
<comment type="caution">
    <text evidence="1">The sequence shown here is derived from an EMBL/GenBank/DDBJ whole genome shotgun (WGS) entry which is preliminary data.</text>
</comment>
<reference evidence="1 2" key="1">
    <citation type="submission" date="2022-06" db="EMBL/GenBank/DDBJ databases">
        <title>Acetobacer genomes from food samples.</title>
        <authorList>
            <person name="Sombolestani A."/>
        </authorList>
    </citation>
    <scope>NUCLEOTIDE SEQUENCE [LARGE SCALE GENOMIC DNA]</scope>
    <source>
        <strain evidence="1 2">R-83281</strain>
    </source>
</reference>
<protein>
    <submittedName>
        <fullName evidence="1">Uncharacterized protein</fullName>
    </submittedName>
</protein>
<evidence type="ECO:0000313" key="2">
    <source>
        <dbReference type="Proteomes" id="UP001523543"/>
    </source>
</evidence>
<dbReference type="RefSeq" id="WP_253550112.1">
    <property type="nucleotide sequence ID" value="NZ_JAMYZR010000012.1"/>
</dbReference>
<dbReference type="Proteomes" id="UP001523543">
    <property type="component" value="Unassembled WGS sequence"/>
</dbReference>
<dbReference type="EMBL" id="JAMYZR010000012">
    <property type="protein sequence ID" value="MCP1246145.1"/>
    <property type="molecule type" value="Genomic_DNA"/>
</dbReference>
<gene>
    <name evidence="1" type="ORF">NKW54_09350</name>
</gene>
<accession>A0ABT1EW41</accession>